<evidence type="ECO:0000259" key="1">
    <source>
        <dbReference type="Pfam" id="PF04296"/>
    </source>
</evidence>
<dbReference type="SUPFAM" id="SSF64376">
    <property type="entry name" value="YlxR-like"/>
    <property type="match status" value="1"/>
</dbReference>
<evidence type="ECO:0000313" key="3">
    <source>
        <dbReference type="Proteomes" id="UP000824145"/>
    </source>
</evidence>
<dbReference type="PANTHER" id="PTHR34215:SF1">
    <property type="entry name" value="YLXR DOMAIN-CONTAINING PROTEIN"/>
    <property type="match status" value="1"/>
</dbReference>
<gene>
    <name evidence="2" type="ORF">IAB07_00180</name>
</gene>
<dbReference type="InterPro" id="IPR007393">
    <property type="entry name" value="YlxR_dom"/>
</dbReference>
<dbReference type="Gene3D" id="3.30.1230.10">
    <property type="entry name" value="YlxR-like"/>
    <property type="match status" value="1"/>
</dbReference>
<dbReference type="Proteomes" id="UP000824145">
    <property type="component" value="Unassembled WGS sequence"/>
</dbReference>
<dbReference type="CDD" id="cd00279">
    <property type="entry name" value="YlxR"/>
    <property type="match status" value="1"/>
</dbReference>
<comment type="caution">
    <text evidence="2">The sequence shown here is derived from an EMBL/GenBank/DDBJ whole genome shotgun (WGS) entry which is preliminary data.</text>
</comment>
<name>A0A9D1MKI5_9FIRM</name>
<dbReference type="AlphaFoldDB" id="A0A9D1MKI5"/>
<accession>A0A9D1MKI5</accession>
<dbReference type="Pfam" id="PF04296">
    <property type="entry name" value="YlxR"/>
    <property type="match status" value="1"/>
</dbReference>
<dbReference type="InterPro" id="IPR037465">
    <property type="entry name" value="YlxR"/>
</dbReference>
<dbReference type="PANTHER" id="PTHR34215">
    <property type="entry name" value="BLL0784 PROTEIN"/>
    <property type="match status" value="1"/>
</dbReference>
<reference evidence="2" key="2">
    <citation type="journal article" date="2021" name="PeerJ">
        <title>Extensive microbial diversity within the chicken gut microbiome revealed by metagenomics and culture.</title>
        <authorList>
            <person name="Gilroy R."/>
            <person name="Ravi A."/>
            <person name="Getino M."/>
            <person name="Pursley I."/>
            <person name="Horton D.L."/>
            <person name="Alikhan N.F."/>
            <person name="Baker D."/>
            <person name="Gharbi K."/>
            <person name="Hall N."/>
            <person name="Watson M."/>
            <person name="Adriaenssens E.M."/>
            <person name="Foster-Nyarko E."/>
            <person name="Jarju S."/>
            <person name="Secka A."/>
            <person name="Antonio M."/>
            <person name="Oren A."/>
            <person name="Chaudhuri R.R."/>
            <person name="La Ragione R."/>
            <person name="Hildebrand F."/>
            <person name="Pallen M.J."/>
        </authorList>
    </citation>
    <scope>NUCLEOTIDE SEQUENCE</scope>
    <source>
        <strain evidence="2">9366</strain>
    </source>
</reference>
<feature type="domain" description="YlxR" evidence="1">
    <location>
        <begin position="7"/>
        <end position="80"/>
    </location>
</feature>
<reference evidence="2" key="1">
    <citation type="submission" date="2020-10" db="EMBL/GenBank/DDBJ databases">
        <authorList>
            <person name="Gilroy R."/>
        </authorList>
    </citation>
    <scope>NUCLEOTIDE SEQUENCE</scope>
    <source>
        <strain evidence="2">9366</strain>
    </source>
</reference>
<organism evidence="2 3">
    <name type="scientific">Candidatus Caccalectryoclostridium excrementigallinarum</name>
    <dbReference type="NCBI Taxonomy" id="2840710"/>
    <lineage>
        <taxon>Bacteria</taxon>
        <taxon>Bacillati</taxon>
        <taxon>Bacillota</taxon>
        <taxon>Clostridia</taxon>
        <taxon>Christensenellales</taxon>
        <taxon>Christensenellaceae</taxon>
        <taxon>Christensenellaceae incertae sedis</taxon>
        <taxon>Candidatus Caccalectryoclostridium</taxon>
    </lineage>
</organism>
<protein>
    <submittedName>
        <fullName evidence="2">YlxR family protein</fullName>
    </submittedName>
</protein>
<dbReference type="InterPro" id="IPR035931">
    <property type="entry name" value="YlxR-like_sf"/>
</dbReference>
<sequence length="88" mass="9971">MKKPVIRTCIACRTAKDKKEMLRIVRDTDGNIKLDFTGKASGRGAYICDDPKCIEKCVRQKLIGRVLDAPVSDEVYKYIAEEYAKSKN</sequence>
<proteinExistence type="predicted"/>
<dbReference type="NCBIfam" id="NF047356">
    <property type="entry name" value="RNA_bind_RnpM"/>
    <property type="match status" value="1"/>
</dbReference>
<evidence type="ECO:0000313" key="2">
    <source>
        <dbReference type="EMBL" id="HIU62170.1"/>
    </source>
</evidence>
<dbReference type="EMBL" id="DVNJ01000001">
    <property type="protein sequence ID" value="HIU62170.1"/>
    <property type="molecule type" value="Genomic_DNA"/>
</dbReference>